<feature type="transmembrane region" description="Helical" evidence="1">
    <location>
        <begin position="224"/>
        <end position="246"/>
    </location>
</feature>
<feature type="transmembrane region" description="Helical" evidence="1">
    <location>
        <begin position="163"/>
        <end position="182"/>
    </location>
</feature>
<evidence type="ECO:0000313" key="2">
    <source>
        <dbReference type="EMBL" id="AFN75844.1"/>
    </source>
</evidence>
<keyword evidence="1" id="KW-0472">Membrane</keyword>
<sequence length="314" mass="33872">MENLVNPVILFFGFGILAGILKSDIRLPESIYEGLSIYLLLAIGLKGGVELSNSHLVDVIIPSIGTILLGVIIPIIAYFILHKIGKLDKINSAAIAAHYGSVSAVTFAVVITYAHSLNISYESYVNVLLVLMEVPAIIMGVYIAKKSKLNDNSNIKKLLHELFFSKSVYLLVAGLLIGYFSGEKQFGKISAVFVEPFYGALAFFLFEMGLIAASKLYSIKSVGFFLFGFAIIMPVLSSILGIFVAVLCGLSAGGTLIVATLAASSSYIAAPAAMRLTLPEANPTYYITASLAITFPFNIVFGIPLYHQMIKFIM</sequence>
<name>I6ZUY8_MELRP</name>
<keyword evidence="3" id="KW-1185">Reference proteome</keyword>
<feature type="transmembrane region" description="Helical" evidence="1">
    <location>
        <begin position="197"/>
        <end position="217"/>
    </location>
</feature>
<protein>
    <recommendedName>
        <fullName evidence="4">Sodium-dependent bicarbonate transport family permease</fullName>
    </recommendedName>
</protein>
<feature type="transmembrane region" description="Helical" evidence="1">
    <location>
        <begin position="6"/>
        <end position="23"/>
    </location>
</feature>
<evidence type="ECO:0000313" key="3">
    <source>
        <dbReference type="Proteomes" id="UP000009011"/>
    </source>
</evidence>
<feature type="transmembrane region" description="Helical" evidence="1">
    <location>
        <begin position="285"/>
        <end position="306"/>
    </location>
</feature>
<evidence type="ECO:0000256" key="1">
    <source>
        <dbReference type="SAM" id="Phobius"/>
    </source>
</evidence>
<reference evidence="2 3" key="1">
    <citation type="journal article" date="2013" name="PLoS ONE">
        <title>Genomic analysis of Melioribacter roseus, facultatively anaerobic organotrophic bacterium representing a novel deep lineage within Bacteriodetes/Chlorobi group.</title>
        <authorList>
            <person name="Kadnikov V.V."/>
            <person name="Mardanov A.V."/>
            <person name="Podosokorskaya O.A."/>
            <person name="Gavrilov S.N."/>
            <person name="Kublanov I.V."/>
            <person name="Beletsky A.V."/>
            <person name="Bonch-Osmolovskaya E.A."/>
            <person name="Ravin N.V."/>
        </authorList>
    </citation>
    <scope>NUCLEOTIDE SEQUENCE [LARGE SCALE GENOMIC DNA]</scope>
    <source>
        <strain evidence="3">JCM 17771 / P3M-2</strain>
    </source>
</reference>
<feature type="transmembrane region" description="Helical" evidence="1">
    <location>
        <begin position="252"/>
        <end position="273"/>
    </location>
</feature>
<dbReference type="OrthoDB" id="345121at2"/>
<dbReference type="PANTHER" id="PTHR40400:SF1">
    <property type="entry name" value="SLR1512 PROTEIN"/>
    <property type="match status" value="1"/>
</dbReference>
<organism evidence="2 3">
    <name type="scientific">Melioribacter roseus (strain DSM 23840 / JCM 17771 / VKM B-2668 / P3M-2)</name>
    <dbReference type="NCBI Taxonomy" id="1191523"/>
    <lineage>
        <taxon>Bacteria</taxon>
        <taxon>Pseudomonadati</taxon>
        <taxon>Ignavibacteriota</taxon>
        <taxon>Ignavibacteria</taxon>
        <taxon>Ignavibacteriales</taxon>
        <taxon>Melioribacteraceae</taxon>
        <taxon>Melioribacter</taxon>
    </lineage>
</organism>
<dbReference type="eggNOG" id="COG3329">
    <property type="taxonomic scope" value="Bacteria"/>
</dbReference>
<dbReference type="AlphaFoldDB" id="I6ZUY8"/>
<dbReference type="PATRIC" id="fig|1191523.3.peg.2749"/>
<dbReference type="Proteomes" id="UP000009011">
    <property type="component" value="Chromosome"/>
</dbReference>
<accession>I6ZUY8</accession>
<dbReference type="HOGENOM" id="CLU_032027_0_0_10"/>
<dbReference type="Pfam" id="PF05982">
    <property type="entry name" value="Sbt_1"/>
    <property type="match status" value="1"/>
</dbReference>
<dbReference type="KEGG" id="mro:MROS_2614"/>
<dbReference type="InterPro" id="IPR010293">
    <property type="entry name" value="Sbt_1"/>
</dbReference>
<dbReference type="PANTHER" id="PTHR40400">
    <property type="entry name" value="SLR1512 PROTEIN"/>
    <property type="match status" value="1"/>
</dbReference>
<feature type="transmembrane region" description="Helical" evidence="1">
    <location>
        <begin position="59"/>
        <end position="81"/>
    </location>
</feature>
<feature type="transmembrane region" description="Helical" evidence="1">
    <location>
        <begin position="30"/>
        <end position="47"/>
    </location>
</feature>
<feature type="transmembrane region" description="Helical" evidence="1">
    <location>
        <begin position="123"/>
        <end position="143"/>
    </location>
</feature>
<dbReference type="EMBL" id="CP003557">
    <property type="protein sequence ID" value="AFN75844.1"/>
    <property type="molecule type" value="Genomic_DNA"/>
</dbReference>
<evidence type="ECO:0008006" key="4">
    <source>
        <dbReference type="Google" id="ProtNLM"/>
    </source>
</evidence>
<gene>
    <name evidence="2" type="ordered locus">MROS_2614</name>
</gene>
<feature type="transmembrane region" description="Helical" evidence="1">
    <location>
        <begin position="93"/>
        <end position="117"/>
    </location>
</feature>
<proteinExistence type="predicted"/>
<dbReference type="STRING" id="1191523.MROS_2614"/>
<dbReference type="RefSeq" id="WP_014857274.1">
    <property type="nucleotide sequence ID" value="NC_018178.1"/>
</dbReference>
<keyword evidence="1" id="KW-0812">Transmembrane</keyword>
<keyword evidence="1" id="KW-1133">Transmembrane helix</keyword>